<keyword evidence="2" id="KW-0732">Signal</keyword>
<feature type="domain" description="Autotransporter" evidence="3">
    <location>
        <begin position="362"/>
        <end position="633"/>
    </location>
</feature>
<dbReference type="InterPro" id="IPR036709">
    <property type="entry name" value="Autotransporte_beta_dom_sf"/>
</dbReference>
<dbReference type="RefSeq" id="WP_311162932.1">
    <property type="nucleotide sequence ID" value="NZ_JAVQLW010000005.1"/>
</dbReference>
<dbReference type="Pfam" id="PF13350">
    <property type="entry name" value="Y_phosphatase3"/>
    <property type="match status" value="1"/>
</dbReference>
<dbReference type="PROSITE" id="PS00383">
    <property type="entry name" value="TYR_PHOSPHATASE_1"/>
    <property type="match status" value="1"/>
</dbReference>
<sequence>MPKLTTTVSATALALALVQASAASADALDTVRLSSVDNFRDVAGTTTAYSTAKNGVMRSGVFYRSNALTLSDEDLATIETLGISDVYDLRTTSEIASTPDRMPRGASYTNVNIIGDIGTGFSLTSAEASRAMMEDAERSFVNDSDVQDRFATLFNGLASAEDAALFHCTAGKDRTGWTAAVLQGIAGVSDADIMADYLATNAYTADRVAETYAYYESHYGTAFAEAMEPLLGVEASFLQAGLDEVAANYGTMENYVTQGLGLSQETLYVLRGKMVRYALPGQEDLTGNAAAGARVLSDLQDSDLSGAYTNYNYYLQSAIDAGTLGGVETTVGGQVHADAASSLLREISLIDAAVPHASGRAMEDGQQQVWTKGLTFHEENDARPGIARSEGDVTGFMLGASKRFDSQMSGYVGAGTLNGSTSSAAGEVDTDQVFVTLGGRYGFESLDRGAFAAVNFTAAQFDYDSKRRIGGGLGTATGSTDGNLYGASLKLGYDYVTPAYRVTPTVGIRFSHLKRDAFTETGSELALDMDELSENRRDLLLGVEFEAAPTQLGKWSISPAVSAAYEHSLDDGATNSRGFIEGLPIDQVSAFDSRDIFRIGASVNAKIDQITISAEGTYQDENPGGLISVSYAF</sequence>
<dbReference type="SUPFAM" id="SSF103515">
    <property type="entry name" value="Autotransporter"/>
    <property type="match status" value="1"/>
</dbReference>
<dbReference type="Gene3D" id="3.90.190.10">
    <property type="entry name" value="Protein tyrosine phosphatase superfamily"/>
    <property type="match status" value="1"/>
</dbReference>
<evidence type="ECO:0000256" key="2">
    <source>
        <dbReference type="SAM" id="SignalP"/>
    </source>
</evidence>
<proteinExistence type="inferred from homology"/>
<dbReference type="InterPro" id="IPR016130">
    <property type="entry name" value="Tyr_Pase_AS"/>
</dbReference>
<name>A0ABU2HYL1_9RHOB</name>
<dbReference type="InterPro" id="IPR005546">
    <property type="entry name" value="Autotransporte_beta"/>
</dbReference>
<dbReference type="PANTHER" id="PTHR31126:SF1">
    <property type="entry name" value="TYROSINE SPECIFIC PROTEIN PHOSPHATASES DOMAIN-CONTAINING PROTEIN"/>
    <property type="match status" value="1"/>
</dbReference>
<comment type="similarity">
    <text evidence="1">Belongs to the protein-tyrosine phosphatase family.</text>
</comment>
<dbReference type="EMBL" id="JAVQLW010000005">
    <property type="protein sequence ID" value="MDS9470121.1"/>
    <property type="molecule type" value="Genomic_DNA"/>
</dbReference>
<gene>
    <name evidence="4" type="ORF">RGQ15_21445</name>
</gene>
<dbReference type="SUPFAM" id="SSF52799">
    <property type="entry name" value="(Phosphotyrosine protein) phosphatases II"/>
    <property type="match status" value="1"/>
</dbReference>
<accession>A0ABU2HYL1</accession>
<dbReference type="PANTHER" id="PTHR31126">
    <property type="entry name" value="TYROSINE-PROTEIN PHOSPHATASE"/>
    <property type="match status" value="1"/>
</dbReference>
<evidence type="ECO:0000313" key="4">
    <source>
        <dbReference type="EMBL" id="MDS9470121.1"/>
    </source>
</evidence>
<dbReference type="Proteomes" id="UP001269144">
    <property type="component" value="Unassembled WGS sequence"/>
</dbReference>
<feature type="signal peptide" evidence="2">
    <location>
        <begin position="1"/>
        <end position="25"/>
    </location>
</feature>
<dbReference type="InterPro" id="IPR029021">
    <property type="entry name" value="Prot-tyrosine_phosphatase-like"/>
</dbReference>
<evidence type="ECO:0000259" key="3">
    <source>
        <dbReference type="PROSITE" id="PS51208"/>
    </source>
</evidence>
<dbReference type="SMART" id="SM00869">
    <property type="entry name" value="Autotransporter"/>
    <property type="match status" value="1"/>
</dbReference>
<feature type="chain" id="PRO_5046353496" evidence="2">
    <location>
        <begin position="26"/>
        <end position="633"/>
    </location>
</feature>
<dbReference type="InterPro" id="IPR026893">
    <property type="entry name" value="Tyr/Ser_Pase_IphP-type"/>
</dbReference>
<organism evidence="4 5">
    <name type="scientific">Paracoccus aurantius</name>
    <dbReference type="NCBI Taxonomy" id="3073814"/>
    <lineage>
        <taxon>Bacteria</taxon>
        <taxon>Pseudomonadati</taxon>
        <taxon>Pseudomonadota</taxon>
        <taxon>Alphaproteobacteria</taxon>
        <taxon>Rhodobacterales</taxon>
        <taxon>Paracoccaceae</taxon>
        <taxon>Paracoccus</taxon>
    </lineage>
</organism>
<evidence type="ECO:0000313" key="5">
    <source>
        <dbReference type="Proteomes" id="UP001269144"/>
    </source>
</evidence>
<evidence type="ECO:0000256" key="1">
    <source>
        <dbReference type="ARBA" id="ARBA00009580"/>
    </source>
</evidence>
<comment type="caution">
    <text evidence="4">The sequence shown here is derived from an EMBL/GenBank/DDBJ whole genome shotgun (WGS) entry which is preliminary data.</text>
</comment>
<dbReference type="Gene3D" id="2.40.128.130">
    <property type="entry name" value="Autotransporter beta-domain"/>
    <property type="match status" value="1"/>
</dbReference>
<dbReference type="PROSITE" id="PS51208">
    <property type="entry name" value="AUTOTRANSPORTER"/>
    <property type="match status" value="1"/>
</dbReference>
<reference evidence="5" key="1">
    <citation type="submission" date="2023-07" db="EMBL/GenBank/DDBJ databases">
        <title>Paracoccus sp. MBLB3053 whole genome sequence.</title>
        <authorList>
            <person name="Hwang C.Y."/>
            <person name="Cho E.-S."/>
            <person name="Seo M.-J."/>
        </authorList>
    </citation>
    <scope>NUCLEOTIDE SEQUENCE [LARGE SCALE GENOMIC DNA]</scope>
    <source>
        <strain evidence="5">MBLB3053</strain>
    </source>
</reference>
<keyword evidence="5" id="KW-1185">Reference proteome</keyword>
<protein>
    <submittedName>
        <fullName evidence="4">Tyrosine-protein phosphatase</fullName>
    </submittedName>
</protein>
<dbReference type="Pfam" id="PF03797">
    <property type="entry name" value="Autotransporter"/>
    <property type="match status" value="1"/>
</dbReference>